<name>A0A4S8KG62_MUSBA</name>
<keyword evidence="2" id="KW-1133">Transmembrane helix</keyword>
<keyword evidence="4" id="KW-1185">Reference proteome</keyword>
<sequence>MGLAEECEWACKQANLTFPASFFPRYIYPAPVSGVFVTEWLFGTVAFPMLQKQIKQEYFGAGLSTMRYADGRRRGGLVTLVCFSAMFWMLVSPSICSEQLQGTLSGVSGCVIFSSGGSKNCLGNSSPTKDANPPPTSTDPYKKGVNPPVH</sequence>
<organism evidence="3 4">
    <name type="scientific">Musa balbisiana</name>
    <name type="common">Banana</name>
    <dbReference type="NCBI Taxonomy" id="52838"/>
    <lineage>
        <taxon>Eukaryota</taxon>
        <taxon>Viridiplantae</taxon>
        <taxon>Streptophyta</taxon>
        <taxon>Embryophyta</taxon>
        <taxon>Tracheophyta</taxon>
        <taxon>Spermatophyta</taxon>
        <taxon>Magnoliopsida</taxon>
        <taxon>Liliopsida</taxon>
        <taxon>Zingiberales</taxon>
        <taxon>Musaceae</taxon>
        <taxon>Musa</taxon>
    </lineage>
</organism>
<evidence type="ECO:0000313" key="3">
    <source>
        <dbReference type="EMBL" id="THU74088.1"/>
    </source>
</evidence>
<feature type="transmembrane region" description="Helical" evidence="2">
    <location>
        <begin position="75"/>
        <end position="91"/>
    </location>
</feature>
<evidence type="ECO:0000256" key="1">
    <source>
        <dbReference type="SAM" id="MobiDB-lite"/>
    </source>
</evidence>
<reference evidence="3 4" key="1">
    <citation type="journal article" date="2019" name="Nat. Plants">
        <title>Genome sequencing of Musa balbisiana reveals subgenome evolution and function divergence in polyploid bananas.</title>
        <authorList>
            <person name="Yao X."/>
        </authorList>
    </citation>
    <scope>NUCLEOTIDE SEQUENCE [LARGE SCALE GENOMIC DNA]</scope>
    <source>
        <strain evidence="4">cv. DH-PKW</strain>
        <tissue evidence="3">Leaves</tissue>
    </source>
</reference>
<feature type="region of interest" description="Disordered" evidence="1">
    <location>
        <begin position="123"/>
        <end position="150"/>
    </location>
</feature>
<evidence type="ECO:0000313" key="4">
    <source>
        <dbReference type="Proteomes" id="UP000317650"/>
    </source>
</evidence>
<accession>A0A4S8KG62</accession>
<keyword evidence="2" id="KW-0812">Transmembrane</keyword>
<evidence type="ECO:0000256" key="2">
    <source>
        <dbReference type="SAM" id="Phobius"/>
    </source>
</evidence>
<dbReference type="EMBL" id="PYDT01000001">
    <property type="protein sequence ID" value="THU74088.1"/>
    <property type="molecule type" value="Genomic_DNA"/>
</dbReference>
<gene>
    <name evidence="3" type="ORF">C4D60_Mb04t29650</name>
</gene>
<dbReference type="Proteomes" id="UP000317650">
    <property type="component" value="Chromosome 4"/>
</dbReference>
<dbReference type="AlphaFoldDB" id="A0A4S8KG62"/>
<protein>
    <submittedName>
        <fullName evidence="3">Uncharacterized protein</fullName>
    </submittedName>
</protein>
<comment type="caution">
    <text evidence="3">The sequence shown here is derived from an EMBL/GenBank/DDBJ whole genome shotgun (WGS) entry which is preliminary data.</text>
</comment>
<feature type="transmembrane region" description="Helical" evidence="2">
    <location>
        <begin position="26"/>
        <end position="50"/>
    </location>
</feature>
<proteinExistence type="predicted"/>
<keyword evidence="2" id="KW-0472">Membrane</keyword>